<accession>A0A8S5NLR4</accession>
<keyword evidence="1" id="KW-1133">Transmembrane helix</keyword>
<keyword evidence="1" id="KW-0812">Transmembrane</keyword>
<evidence type="ECO:0000256" key="1">
    <source>
        <dbReference type="SAM" id="Phobius"/>
    </source>
</evidence>
<feature type="transmembrane region" description="Helical" evidence="1">
    <location>
        <begin position="12"/>
        <end position="29"/>
    </location>
</feature>
<keyword evidence="1" id="KW-0472">Membrane</keyword>
<organism evidence="2">
    <name type="scientific">Podoviridae sp. ctsNK10</name>
    <dbReference type="NCBI Taxonomy" id="2826582"/>
    <lineage>
        <taxon>Viruses</taxon>
        <taxon>Duplodnaviria</taxon>
        <taxon>Heunggongvirae</taxon>
        <taxon>Uroviricota</taxon>
        <taxon>Caudoviricetes</taxon>
    </lineage>
</organism>
<proteinExistence type="predicted"/>
<reference evidence="2" key="1">
    <citation type="journal article" date="2021" name="Proc. Natl. Acad. Sci. U.S.A.">
        <title>A Catalog of Tens of Thousands of Viruses from Human Metagenomes Reveals Hidden Associations with Chronic Diseases.</title>
        <authorList>
            <person name="Tisza M.J."/>
            <person name="Buck C.B."/>
        </authorList>
    </citation>
    <scope>NUCLEOTIDE SEQUENCE</scope>
    <source>
        <strain evidence="2">CtsNK10</strain>
    </source>
</reference>
<name>A0A8S5NLR4_9CAUD</name>
<sequence length="48" mass="5781">MHHNLLNSDYFFVLLPFFSTLLLLILQLFQLPIFRILRHLPGFASFYL</sequence>
<dbReference type="EMBL" id="BK015191">
    <property type="protein sequence ID" value="DAD95300.1"/>
    <property type="molecule type" value="Genomic_DNA"/>
</dbReference>
<evidence type="ECO:0000313" key="2">
    <source>
        <dbReference type="EMBL" id="DAD95300.1"/>
    </source>
</evidence>
<protein>
    <submittedName>
        <fullName evidence="2">Uncharacterized protein</fullName>
    </submittedName>
</protein>